<evidence type="ECO:0000259" key="4">
    <source>
        <dbReference type="Pfam" id="PF00685"/>
    </source>
</evidence>
<protein>
    <recommendedName>
        <fullName evidence="3">Sulfotransferase</fullName>
        <ecNumber evidence="3">2.8.2.-</ecNumber>
    </recommendedName>
</protein>
<keyword evidence="2 3" id="KW-0808">Transferase</keyword>
<evidence type="ECO:0000256" key="1">
    <source>
        <dbReference type="ARBA" id="ARBA00005771"/>
    </source>
</evidence>
<dbReference type="Pfam" id="PF00685">
    <property type="entry name" value="Sulfotransfer_1"/>
    <property type="match status" value="1"/>
</dbReference>
<dbReference type="SUPFAM" id="SSF52540">
    <property type="entry name" value="P-loop containing nucleoside triphosphate hydrolases"/>
    <property type="match status" value="1"/>
</dbReference>
<proteinExistence type="inferred from homology"/>
<sequence>MEEIFENLPQHTCNWTKGRLIMYKYQGIWNLKGLHEGSILAQQNFKAQPTDVLLCSYPKTGTTWLKALSFAITTRAKYDGSTSPLLTTFPHECIPFLERDLDQIENNHKNSCFPLVGTHIPYTCLPKSVSASNCKIVYIYRDAKDVLVSYYNFVRGIYKVPEEDAPFKEAFDEFCEGVSSYGSYWDHILGYWRARQERPGRVLFLKYEDMKRDATRDMKRLAEFIGYPFSVAEESAGVIKNIIKLCSFENLSKLEVNKSGSYNPEDATKIETRTYFRKGKVGDWENYFTHEMKQKIDSLMDEKLSDTGLITH</sequence>
<name>A0A5N6PC94_9ASTR</name>
<evidence type="ECO:0000313" key="5">
    <source>
        <dbReference type="EMBL" id="KAD6119750.1"/>
    </source>
</evidence>
<dbReference type="GO" id="GO:0008146">
    <property type="term" value="F:sulfotransferase activity"/>
    <property type="evidence" value="ECO:0007669"/>
    <property type="project" value="InterPro"/>
</dbReference>
<dbReference type="Proteomes" id="UP000326396">
    <property type="component" value="Linkage Group LG13"/>
</dbReference>
<comment type="similarity">
    <text evidence="1 3">Belongs to the sulfotransferase 1 family.</text>
</comment>
<evidence type="ECO:0000256" key="2">
    <source>
        <dbReference type="ARBA" id="ARBA00022679"/>
    </source>
</evidence>
<dbReference type="EMBL" id="SZYD01000005">
    <property type="protein sequence ID" value="KAD6119750.1"/>
    <property type="molecule type" value="Genomic_DNA"/>
</dbReference>
<dbReference type="OrthoDB" id="205623at2759"/>
<dbReference type="InterPro" id="IPR027417">
    <property type="entry name" value="P-loop_NTPase"/>
</dbReference>
<dbReference type="AlphaFoldDB" id="A0A5N6PC94"/>
<dbReference type="Gene3D" id="3.40.50.300">
    <property type="entry name" value="P-loop containing nucleotide triphosphate hydrolases"/>
    <property type="match status" value="1"/>
</dbReference>
<dbReference type="PANTHER" id="PTHR11783">
    <property type="entry name" value="SULFOTRANSFERASE SULT"/>
    <property type="match status" value="1"/>
</dbReference>
<dbReference type="InterPro" id="IPR000863">
    <property type="entry name" value="Sulfotransferase_dom"/>
</dbReference>
<reference evidence="5 6" key="1">
    <citation type="submission" date="2019-05" db="EMBL/GenBank/DDBJ databases">
        <title>Mikania micrantha, genome provides insights into the molecular mechanism of rapid growth.</title>
        <authorList>
            <person name="Liu B."/>
        </authorList>
    </citation>
    <scope>NUCLEOTIDE SEQUENCE [LARGE SCALE GENOMIC DNA]</scope>
    <source>
        <strain evidence="5">NLD-2019</strain>
        <tissue evidence="5">Leaf</tissue>
    </source>
</reference>
<feature type="domain" description="Sulfotransferase" evidence="4">
    <location>
        <begin position="49"/>
        <end position="308"/>
    </location>
</feature>
<evidence type="ECO:0000256" key="3">
    <source>
        <dbReference type="RuleBase" id="RU361155"/>
    </source>
</evidence>
<keyword evidence="6" id="KW-1185">Reference proteome</keyword>
<comment type="caution">
    <text evidence="5">The sequence shown here is derived from an EMBL/GenBank/DDBJ whole genome shotgun (WGS) entry which is preliminary data.</text>
</comment>
<accession>A0A5N6PC94</accession>
<organism evidence="5 6">
    <name type="scientific">Mikania micrantha</name>
    <name type="common">bitter vine</name>
    <dbReference type="NCBI Taxonomy" id="192012"/>
    <lineage>
        <taxon>Eukaryota</taxon>
        <taxon>Viridiplantae</taxon>
        <taxon>Streptophyta</taxon>
        <taxon>Embryophyta</taxon>
        <taxon>Tracheophyta</taxon>
        <taxon>Spermatophyta</taxon>
        <taxon>Magnoliopsida</taxon>
        <taxon>eudicotyledons</taxon>
        <taxon>Gunneridae</taxon>
        <taxon>Pentapetalae</taxon>
        <taxon>asterids</taxon>
        <taxon>campanulids</taxon>
        <taxon>Asterales</taxon>
        <taxon>Asteraceae</taxon>
        <taxon>Asteroideae</taxon>
        <taxon>Heliantheae alliance</taxon>
        <taxon>Eupatorieae</taxon>
        <taxon>Mikania</taxon>
    </lineage>
</organism>
<evidence type="ECO:0000313" key="6">
    <source>
        <dbReference type="Proteomes" id="UP000326396"/>
    </source>
</evidence>
<gene>
    <name evidence="5" type="ORF">E3N88_11021</name>
</gene>
<dbReference type="EC" id="2.8.2.-" evidence="3"/>